<dbReference type="PIRSF" id="PIRSF003230">
    <property type="entry name" value="YbgC"/>
    <property type="match status" value="1"/>
</dbReference>
<dbReference type="RefSeq" id="WP_062382759.1">
    <property type="nucleotide sequence ID" value="NZ_CP014544.1"/>
</dbReference>
<keyword evidence="2" id="KW-0378">Hydrolase</keyword>
<dbReference type="PANTHER" id="PTHR31793:SF27">
    <property type="entry name" value="NOVEL THIOESTERASE SUPERFAMILY DOMAIN AND SAPOSIN A-TYPE DOMAIN CONTAINING PROTEIN (0610012H03RIK)"/>
    <property type="match status" value="1"/>
</dbReference>
<dbReference type="AlphaFoldDB" id="A0A127M1I4"/>
<organism evidence="3 4">
    <name type="scientific">Zhongshania aliphaticivorans</name>
    <dbReference type="NCBI Taxonomy" id="1470434"/>
    <lineage>
        <taxon>Bacteria</taxon>
        <taxon>Pseudomonadati</taxon>
        <taxon>Pseudomonadota</taxon>
        <taxon>Gammaproteobacteria</taxon>
        <taxon>Cellvibrionales</taxon>
        <taxon>Spongiibacteraceae</taxon>
        <taxon>Zhongshania</taxon>
    </lineage>
</organism>
<dbReference type="InterPro" id="IPR029069">
    <property type="entry name" value="HotDog_dom_sf"/>
</dbReference>
<dbReference type="EMBL" id="CP014544">
    <property type="protein sequence ID" value="AMO67077.1"/>
    <property type="molecule type" value="Genomic_DNA"/>
</dbReference>
<dbReference type="InterPro" id="IPR006684">
    <property type="entry name" value="YbgC/YbaW"/>
</dbReference>
<dbReference type="Gene3D" id="3.10.129.10">
    <property type="entry name" value="Hotdog Thioesterase"/>
    <property type="match status" value="1"/>
</dbReference>
<proteinExistence type="inferred from homology"/>
<dbReference type="InterPro" id="IPR050563">
    <property type="entry name" value="4-hydroxybenzoyl-CoA_TE"/>
</dbReference>
<evidence type="ECO:0000313" key="3">
    <source>
        <dbReference type="EMBL" id="AMO67077.1"/>
    </source>
</evidence>
<protein>
    <recommendedName>
        <fullName evidence="5">Thioesterase</fullName>
    </recommendedName>
</protein>
<evidence type="ECO:0000256" key="1">
    <source>
        <dbReference type="ARBA" id="ARBA00005953"/>
    </source>
</evidence>
<dbReference type="Proteomes" id="UP000074119">
    <property type="component" value="Chromosome"/>
</dbReference>
<dbReference type="GO" id="GO:0047617">
    <property type="term" value="F:fatty acyl-CoA hydrolase activity"/>
    <property type="evidence" value="ECO:0007669"/>
    <property type="project" value="TreeGrafter"/>
</dbReference>
<sequence length="142" mass="16102">MSEVNIEPLFDVLIKPRWADQDSMGHINHVQYFRYLEEARVEWLEQAGFGMGGGAHEFGLIMAAVGLNFRREWHHPGLLRGKAWVMRIGNSSFSLKQSLYSEDGNELVADGESTLVCVNREHRPIPLPESARDHLQAHLLAP</sequence>
<dbReference type="KEGG" id="zal:AZF00_01600"/>
<dbReference type="Pfam" id="PF13279">
    <property type="entry name" value="4HBT_2"/>
    <property type="match status" value="1"/>
</dbReference>
<dbReference type="STRING" id="1470434.AZF00_01600"/>
<evidence type="ECO:0000256" key="2">
    <source>
        <dbReference type="ARBA" id="ARBA00022801"/>
    </source>
</evidence>
<reference evidence="3 4" key="1">
    <citation type="submission" date="2015-12" db="EMBL/GenBank/DDBJ databases">
        <authorList>
            <person name="Shamseldin A."/>
            <person name="Moawad H."/>
            <person name="Abd El-Rahim W.M."/>
            <person name="Sadowsky M.J."/>
        </authorList>
    </citation>
    <scope>NUCLEOTIDE SEQUENCE [LARGE SCALE GENOMIC DNA]</scope>
    <source>
        <strain evidence="3 4">SM2</strain>
    </source>
</reference>
<dbReference type="SUPFAM" id="SSF54637">
    <property type="entry name" value="Thioesterase/thiol ester dehydrase-isomerase"/>
    <property type="match status" value="1"/>
</dbReference>
<dbReference type="CDD" id="cd00586">
    <property type="entry name" value="4HBT"/>
    <property type="match status" value="1"/>
</dbReference>
<dbReference type="PANTHER" id="PTHR31793">
    <property type="entry name" value="4-HYDROXYBENZOYL-COA THIOESTERASE FAMILY MEMBER"/>
    <property type="match status" value="1"/>
</dbReference>
<comment type="similarity">
    <text evidence="1">Belongs to the 4-hydroxybenzoyl-CoA thioesterase family.</text>
</comment>
<gene>
    <name evidence="3" type="ORF">AZF00_01600</name>
</gene>
<evidence type="ECO:0008006" key="5">
    <source>
        <dbReference type="Google" id="ProtNLM"/>
    </source>
</evidence>
<evidence type="ECO:0000313" key="4">
    <source>
        <dbReference type="Proteomes" id="UP000074119"/>
    </source>
</evidence>
<accession>A0A127M1I4</accession>
<name>A0A127M1I4_9GAMM</name>